<evidence type="ECO:0000313" key="2">
    <source>
        <dbReference type="Proteomes" id="UP000887013"/>
    </source>
</evidence>
<dbReference type="AlphaFoldDB" id="A0A8X6P2G2"/>
<keyword evidence="2" id="KW-1185">Reference proteome</keyword>
<feature type="non-terminal residue" evidence="1">
    <location>
        <position position="1"/>
    </location>
</feature>
<accession>A0A8X6P2G2</accession>
<proteinExistence type="predicted"/>
<name>A0A8X6P2G2_NEPPI</name>
<evidence type="ECO:0000313" key="1">
    <source>
        <dbReference type="EMBL" id="GFT46796.1"/>
    </source>
</evidence>
<gene>
    <name evidence="1" type="ORF">NPIL_617561</name>
</gene>
<reference evidence="1" key="1">
    <citation type="submission" date="2020-08" db="EMBL/GenBank/DDBJ databases">
        <title>Multicomponent nature underlies the extraordinary mechanical properties of spider dragline silk.</title>
        <authorList>
            <person name="Kono N."/>
            <person name="Nakamura H."/>
            <person name="Mori M."/>
            <person name="Yoshida Y."/>
            <person name="Ohtoshi R."/>
            <person name="Malay A.D."/>
            <person name="Moran D.A.P."/>
            <person name="Tomita M."/>
            <person name="Numata K."/>
            <person name="Arakawa K."/>
        </authorList>
    </citation>
    <scope>NUCLEOTIDE SEQUENCE</scope>
</reference>
<protein>
    <submittedName>
        <fullName evidence="1">Uncharacterized protein</fullName>
    </submittedName>
</protein>
<organism evidence="1 2">
    <name type="scientific">Nephila pilipes</name>
    <name type="common">Giant wood spider</name>
    <name type="synonym">Nephila maculata</name>
    <dbReference type="NCBI Taxonomy" id="299642"/>
    <lineage>
        <taxon>Eukaryota</taxon>
        <taxon>Metazoa</taxon>
        <taxon>Ecdysozoa</taxon>
        <taxon>Arthropoda</taxon>
        <taxon>Chelicerata</taxon>
        <taxon>Arachnida</taxon>
        <taxon>Araneae</taxon>
        <taxon>Araneomorphae</taxon>
        <taxon>Entelegynae</taxon>
        <taxon>Araneoidea</taxon>
        <taxon>Nephilidae</taxon>
        <taxon>Nephila</taxon>
    </lineage>
</organism>
<dbReference type="Proteomes" id="UP000887013">
    <property type="component" value="Unassembled WGS sequence"/>
</dbReference>
<dbReference type="EMBL" id="BMAW01016034">
    <property type="protein sequence ID" value="GFT46796.1"/>
    <property type="molecule type" value="Genomic_DNA"/>
</dbReference>
<sequence length="24" mass="2555">VLSHNPLSVLSTGAFMGLLNLEEL</sequence>
<comment type="caution">
    <text evidence="1">The sequence shown here is derived from an EMBL/GenBank/DDBJ whole genome shotgun (WGS) entry which is preliminary data.</text>
</comment>